<accession>A0ABS6UG31</accession>
<evidence type="ECO:0000313" key="1">
    <source>
        <dbReference type="EMBL" id="MBW0131181.1"/>
    </source>
</evidence>
<evidence type="ECO:0000313" key="2">
    <source>
        <dbReference type="EMBL" id="MBW0132557.1"/>
    </source>
</evidence>
<gene>
    <name evidence="1" type="ORF">I4I82_26375</name>
    <name evidence="2" type="ORF">I4I82_33460</name>
</gene>
<keyword evidence="3" id="KW-1185">Reference proteome</keyword>
<reference evidence="1 3" key="1">
    <citation type="submission" date="2020-11" db="EMBL/GenBank/DDBJ databases">
        <title>Pseudonocardia abyssalis sp. nov. and Pseudonocardia oceani sp. nov., description and phylogenomic analysis of two novel actinomycetes isolated from the deep Southern Ocean.</title>
        <authorList>
            <person name="Parra J."/>
        </authorList>
    </citation>
    <scope>NUCLEOTIDE SEQUENCE [LARGE SCALE GENOMIC DNA]</scope>
    <source>
        <strain evidence="1">KRD-185</strain>
        <strain evidence="3">KRD185</strain>
    </source>
</reference>
<sequence length="124" mass="13873">MTRRERLLARQLPSATVLLASTDADGDPEELKLRALPADEFEQLMAEHPPTDQQREDGAIWNEATFRPALLSRSEVPLDGEESLSWEDWAQLMTLLPFGEVRELFDTALALNDRAPAAELGKDS</sequence>
<evidence type="ECO:0000313" key="3">
    <source>
        <dbReference type="Proteomes" id="UP000694300"/>
    </source>
</evidence>
<name>A0ABS6UG31_9PSEU</name>
<proteinExistence type="predicted"/>
<dbReference type="RefSeq" id="WP_218596143.1">
    <property type="nucleotide sequence ID" value="NZ_JADQDE010000005.1"/>
</dbReference>
<comment type="caution">
    <text evidence="1">The sequence shown here is derived from an EMBL/GenBank/DDBJ whole genome shotgun (WGS) entry which is preliminary data.</text>
</comment>
<protein>
    <recommendedName>
        <fullName evidence="4">Tail assembly chaperone</fullName>
    </recommendedName>
</protein>
<organism evidence="1 3">
    <name type="scientific">Pseudonocardia oceani</name>
    <dbReference type="NCBI Taxonomy" id="2792013"/>
    <lineage>
        <taxon>Bacteria</taxon>
        <taxon>Bacillati</taxon>
        <taxon>Actinomycetota</taxon>
        <taxon>Actinomycetes</taxon>
        <taxon>Pseudonocardiales</taxon>
        <taxon>Pseudonocardiaceae</taxon>
        <taxon>Pseudonocardia</taxon>
    </lineage>
</organism>
<dbReference type="EMBL" id="JADQDF010000003">
    <property type="protein sequence ID" value="MBW0132557.1"/>
    <property type="molecule type" value="Genomic_DNA"/>
</dbReference>
<evidence type="ECO:0008006" key="4">
    <source>
        <dbReference type="Google" id="ProtNLM"/>
    </source>
</evidence>
<dbReference type="Proteomes" id="UP000694300">
    <property type="component" value="Unassembled WGS sequence"/>
</dbReference>
<dbReference type="EMBL" id="JADQDF010000001">
    <property type="protein sequence ID" value="MBW0131181.1"/>
    <property type="molecule type" value="Genomic_DNA"/>
</dbReference>